<dbReference type="PROSITE" id="PS50109">
    <property type="entry name" value="HIS_KIN"/>
    <property type="match status" value="1"/>
</dbReference>
<evidence type="ECO:0000256" key="5">
    <source>
        <dbReference type="ARBA" id="ARBA00022679"/>
    </source>
</evidence>
<keyword evidence="10" id="KW-0812">Transmembrane</keyword>
<keyword evidence="10" id="KW-1133">Transmembrane helix</keyword>
<name>A0A381E9Y3_9GAMM</name>
<dbReference type="InterPro" id="IPR003660">
    <property type="entry name" value="HAMP_dom"/>
</dbReference>
<dbReference type="PANTHER" id="PTHR43065:SF10">
    <property type="entry name" value="PEROXIDE STRESS-ACTIVATED HISTIDINE KINASE MAK3"/>
    <property type="match status" value="1"/>
</dbReference>
<proteinExistence type="predicted"/>
<keyword evidence="9" id="KW-0902">Two-component regulatory system</keyword>
<reference evidence="13 14" key="1">
    <citation type="submission" date="2018-06" db="EMBL/GenBank/DDBJ databases">
        <authorList>
            <consortium name="Pathogen Informatics"/>
            <person name="Doyle S."/>
        </authorList>
    </citation>
    <scope>NUCLEOTIDE SEQUENCE [LARGE SCALE GENOMIC DNA]</scope>
    <source>
        <strain evidence="13 14">NCTC13294</strain>
    </source>
</reference>
<keyword evidence="4" id="KW-0597">Phosphoprotein</keyword>
<evidence type="ECO:0000256" key="1">
    <source>
        <dbReference type="ARBA" id="ARBA00000085"/>
    </source>
</evidence>
<organism evidence="13 14">
    <name type="scientific">Cardiobacterium valvarum</name>
    <dbReference type="NCBI Taxonomy" id="194702"/>
    <lineage>
        <taxon>Bacteria</taxon>
        <taxon>Pseudomonadati</taxon>
        <taxon>Pseudomonadota</taxon>
        <taxon>Gammaproteobacteria</taxon>
        <taxon>Cardiobacteriales</taxon>
        <taxon>Cardiobacteriaceae</taxon>
        <taxon>Cardiobacterium</taxon>
    </lineage>
</organism>
<dbReference type="OrthoDB" id="1931120at2"/>
<dbReference type="Gene3D" id="6.10.340.10">
    <property type="match status" value="1"/>
</dbReference>
<evidence type="ECO:0000256" key="9">
    <source>
        <dbReference type="ARBA" id="ARBA00023012"/>
    </source>
</evidence>
<evidence type="ECO:0000256" key="10">
    <source>
        <dbReference type="SAM" id="Phobius"/>
    </source>
</evidence>
<dbReference type="InterPro" id="IPR017232">
    <property type="entry name" value="NtrY"/>
</dbReference>
<feature type="transmembrane region" description="Helical" evidence="10">
    <location>
        <begin position="63"/>
        <end position="84"/>
    </location>
</feature>
<keyword evidence="8" id="KW-0067">ATP-binding</keyword>
<comment type="catalytic activity">
    <reaction evidence="1">
        <text>ATP + protein L-histidine = ADP + protein N-phospho-L-histidine.</text>
        <dbReference type="EC" id="2.7.13.3"/>
    </reaction>
</comment>
<dbReference type="InterPro" id="IPR003661">
    <property type="entry name" value="HisK_dim/P_dom"/>
</dbReference>
<sequence length="739" mass="82866">MTTNLPLPYSAPTIPLASSQFSRQRKARRTGILLICAILVLLTLNSIHSFGQAAMSGQPLQQSQLALINVTIAGLVILILITLWQIIRSARDHRLKKKSSLGFYYGWRIFTTAIIPAAIIAAFSWQYLTYDLGKVFNTRINNALDNALQLSRTAIAIRTGQTLEQTRILRQAMGDMNQATLIANIEPLRRQTGALELAVFDLQGTMVAFSSIDTGKLIVEAPSTAAMLNATDEQEHFEYGDNNGEYTITVLTIIRKPENTFYLQAMYSMPEAFNTQAEDVREQYRQHQSYNALQPRIRANIILVFATTILLTTLIIIWLAAHFSERLGHPLRALSRAAENIAGGDYHARITDLPQNELGNLGRQFNHMSQSLEDARETNDRVQRLLVEQKVRLETIMDNITGGVLTLDGGGRLQSWNRNAGKILDLSLVNLHKTPLPETDKPSENSYQELMQALLPVITTSQENWQQEITLNRHSARKILMCHGSRLPDSGKRGRHGHVIVIDDITEFLHAQRNAAWEEVAKRLAHEIKNPLTPIRLQSERLQRRLTDKLANEADQQILSKATGTIIDQVEAMQQIVADFSQIAKPLDTRRQNLQLNPLLRQIAELYREHHPELDLAEPQHPVYADPVHIRQILINLMKNAIEATQHETSPRIRWRSYEEGGNIILDIEDNGPGFADLTKDPFEPYVTNKPKGTGLGLAIVKKIVHEHDGTISAGHSRELGGAKITLTLPATQPASTPV</sequence>
<dbReference type="InterPro" id="IPR004358">
    <property type="entry name" value="Sig_transdc_His_kin-like_C"/>
</dbReference>
<accession>A0A381E9Y3</accession>
<comment type="subcellular location">
    <subcellularLocation>
        <location evidence="2">Membrane</location>
    </subcellularLocation>
</comment>
<dbReference type="EC" id="2.7.13.3" evidence="3"/>
<dbReference type="Pfam" id="PF00672">
    <property type="entry name" value="HAMP"/>
    <property type="match status" value="1"/>
</dbReference>
<dbReference type="CDD" id="cd06225">
    <property type="entry name" value="HAMP"/>
    <property type="match status" value="1"/>
</dbReference>
<feature type="transmembrane region" description="Helical" evidence="10">
    <location>
        <begin position="31"/>
        <end position="51"/>
    </location>
</feature>
<dbReference type="Proteomes" id="UP000254572">
    <property type="component" value="Unassembled WGS sequence"/>
</dbReference>
<dbReference type="EMBL" id="UFUW01000001">
    <property type="protein sequence ID" value="SUX23721.1"/>
    <property type="molecule type" value="Genomic_DNA"/>
</dbReference>
<dbReference type="GO" id="GO:0005524">
    <property type="term" value="F:ATP binding"/>
    <property type="evidence" value="ECO:0007669"/>
    <property type="project" value="UniProtKB-KW"/>
</dbReference>
<gene>
    <name evidence="13" type="primary">kinB</name>
    <name evidence="13" type="ORF">NCTC13294_01595</name>
</gene>
<dbReference type="CDD" id="cd00082">
    <property type="entry name" value="HisKA"/>
    <property type="match status" value="1"/>
</dbReference>
<dbReference type="Gene3D" id="3.30.450.20">
    <property type="entry name" value="PAS domain"/>
    <property type="match status" value="1"/>
</dbReference>
<evidence type="ECO:0000256" key="3">
    <source>
        <dbReference type="ARBA" id="ARBA00012438"/>
    </source>
</evidence>
<dbReference type="PRINTS" id="PR00344">
    <property type="entry name" value="BCTRLSENSOR"/>
</dbReference>
<dbReference type="SUPFAM" id="SSF158472">
    <property type="entry name" value="HAMP domain-like"/>
    <property type="match status" value="1"/>
</dbReference>
<keyword evidence="5 13" id="KW-0808">Transferase</keyword>
<dbReference type="SUPFAM" id="SSF55785">
    <property type="entry name" value="PYP-like sensor domain (PAS domain)"/>
    <property type="match status" value="1"/>
</dbReference>
<evidence type="ECO:0000256" key="7">
    <source>
        <dbReference type="ARBA" id="ARBA00022777"/>
    </source>
</evidence>
<dbReference type="GO" id="GO:0016020">
    <property type="term" value="C:membrane"/>
    <property type="evidence" value="ECO:0007669"/>
    <property type="project" value="UniProtKB-SubCell"/>
</dbReference>
<evidence type="ECO:0000256" key="4">
    <source>
        <dbReference type="ARBA" id="ARBA00022553"/>
    </source>
</evidence>
<evidence type="ECO:0000256" key="6">
    <source>
        <dbReference type="ARBA" id="ARBA00022741"/>
    </source>
</evidence>
<dbReference type="InterPro" id="IPR003594">
    <property type="entry name" value="HATPase_dom"/>
</dbReference>
<keyword evidence="10" id="KW-0472">Membrane</keyword>
<dbReference type="PIRSF" id="PIRSF037532">
    <property type="entry name" value="STHK_NtrY"/>
    <property type="match status" value="1"/>
</dbReference>
<evidence type="ECO:0000259" key="11">
    <source>
        <dbReference type="PROSITE" id="PS50109"/>
    </source>
</evidence>
<keyword evidence="14" id="KW-1185">Reference proteome</keyword>
<dbReference type="SUPFAM" id="SSF55874">
    <property type="entry name" value="ATPase domain of HSP90 chaperone/DNA topoisomerase II/histidine kinase"/>
    <property type="match status" value="1"/>
</dbReference>
<keyword evidence="6" id="KW-0547">Nucleotide-binding</keyword>
<evidence type="ECO:0000259" key="12">
    <source>
        <dbReference type="PROSITE" id="PS50885"/>
    </source>
</evidence>
<dbReference type="InterPro" id="IPR035965">
    <property type="entry name" value="PAS-like_dom_sf"/>
</dbReference>
<dbReference type="InterPro" id="IPR036097">
    <property type="entry name" value="HisK_dim/P_sf"/>
</dbReference>
<evidence type="ECO:0000256" key="2">
    <source>
        <dbReference type="ARBA" id="ARBA00004370"/>
    </source>
</evidence>
<keyword evidence="7" id="KW-0418">Kinase</keyword>
<protein>
    <recommendedName>
        <fullName evidence="3">histidine kinase</fullName>
        <ecNumber evidence="3">2.7.13.3</ecNumber>
    </recommendedName>
</protein>
<evidence type="ECO:0000313" key="13">
    <source>
        <dbReference type="EMBL" id="SUX23721.1"/>
    </source>
</evidence>
<dbReference type="GO" id="GO:0000155">
    <property type="term" value="F:phosphorelay sensor kinase activity"/>
    <property type="evidence" value="ECO:0007669"/>
    <property type="project" value="InterPro"/>
</dbReference>
<dbReference type="PROSITE" id="PS50885">
    <property type="entry name" value="HAMP"/>
    <property type="match status" value="1"/>
</dbReference>
<dbReference type="SUPFAM" id="SSF47384">
    <property type="entry name" value="Homodimeric domain of signal transducing histidine kinase"/>
    <property type="match status" value="1"/>
</dbReference>
<feature type="transmembrane region" description="Helical" evidence="10">
    <location>
        <begin position="105"/>
        <end position="128"/>
    </location>
</feature>
<feature type="domain" description="HAMP" evidence="12">
    <location>
        <begin position="325"/>
        <end position="377"/>
    </location>
</feature>
<dbReference type="InterPro" id="IPR036890">
    <property type="entry name" value="HATPase_C_sf"/>
</dbReference>
<dbReference type="Pfam" id="PF02518">
    <property type="entry name" value="HATPase_c"/>
    <property type="match status" value="1"/>
</dbReference>
<dbReference type="InterPro" id="IPR005467">
    <property type="entry name" value="His_kinase_dom"/>
</dbReference>
<dbReference type="RefSeq" id="WP_115611835.1">
    <property type="nucleotide sequence ID" value="NZ_JBHLZC010000002.1"/>
</dbReference>
<evidence type="ECO:0000313" key="14">
    <source>
        <dbReference type="Proteomes" id="UP000254572"/>
    </source>
</evidence>
<dbReference type="SMART" id="SM00388">
    <property type="entry name" value="HisKA"/>
    <property type="match status" value="1"/>
</dbReference>
<dbReference type="SMART" id="SM00387">
    <property type="entry name" value="HATPase_c"/>
    <property type="match status" value="1"/>
</dbReference>
<dbReference type="AlphaFoldDB" id="A0A381E9Y3"/>
<evidence type="ECO:0000256" key="8">
    <source>
        <dbReference type="ARBA" id="ARBA00022840"/>
    </source>
</evidence>
<dbReference type="SMART" id="SM00304">
    <property type="entry name" value="HAMP"/>
    <property type="match status" value="1"/>
</dbReference>
<feature type="domain" description="Histidine kinase" evidence="11">
    <location>
        <begin position="523"/>
        <end position="733"/>
    </location>
</feature>
<dbReference type="Pfam" id="PF00512">
    <property type="entry name" value="HisKA"/>
    <property type="match status" value="1"/>
</dbReference>
<dbReference type="Gene3D" id="3.30.565.10">
    <property type="entry name" value="Histidine kinase-like ATPase, C-terminal domain"/>
    <property type="match status" value="1"/>
</dbReference>
<dbReference type="Gene3D" id="1.10.287.130">
    <property type="match status" value="1"/>
</dbReference>
<feature type="transmembrane region" description="Helical" evidence="10">
    <location>
        <begin position="301"/>
        <end position="321"/>
    </location>
</feature>
<dbReference type="PANTHER" id="PTHR43065">
    <property type="entry name" value="SENSOR HISTIDINE KINASE"/>
    <property type="match status" value="1"/>
</dbReference>